<dbReference type="Proteomes" id="UP001198200">
    <property type="component" value="Unassembled WGS sequence"/>
</dbReference>
<protein>
    <recommendedName>
        <fullName evidence="4">DUF4129 domain-containing protein</fullName>
    </recommendedName>
</protein>
<gene>
    <name evidence="2" type="ORF">LKD48_07885</name>
</gene>
<feature type="transmembrane region" description="Helical" evidence="1">
    <location>
        <begin position="153"/>
        <end position="171"/>
    </location>
</feature>
<reference evidence="2 3" key="1">
    <citation type="submission" date="2021-10" db="EMBL/GenBank/DDBJ databases">
        <title>Anaerobic single-cell dispensing facilitates the cultivation of human gut bacteria.</title>
        <authorList>
            <person name="Afrizal A."/>
        </authorList>
    </citation>
    <scope>NUCLEOTIDE SEQUENCE [LARGE SCALE GENOMIC DNA]</scope>
    <source>
        <strain evidence="2 3">CLA-AA-H224</strain>
    </source>
</reference>
<evidence type="ECO:0000313" key="2">
    <source>
        <dbReference type="EMBL" id="MCC2221554.1"/>
    </source>
</evidence>
<dbReference type="RefSeq" id="WP_308731675.1">
    <property type="nucleotide sequence ID" value="NZ_JAJEQN010000016.1"/>
</dbReference>
<accession>A0AAE3E4B0</accession>
<name>A0AAE3E4B0_9FIRM</name>
<evidence type="ECO:0000313" key="3">
    <source>
        <dbReference type="Proteomes" id="UP001198200"/>
    </source>
</evidence>
<dbReference type="AlphaFoldDB" id="A0AAE3E4B0"/>
<organism evidence="2 3">
    <name type="scientific">Anthropogastromicrobium aceti</name>
    <dbReference type="NCBI Taxonomy" id="2981768"/>
    <lineage>
        <taxon>Bacteria</taxon>
        <taxon>Bacillati</taxon>
        <taxon>Bacillota</taxon>
        <taxon>Clostridia</taxon>
        <taxon>Lachnospirales</taxon>
        <taxon>Lachnospiraceae</taxon>
        <taxon>Anthropogastromicrobium</taxon>
    </lineage>
</organism>
<keyword evidence="1" id="KW-0812">Transmembrane</keyword>
<feature type="transmembrane region" description="Helical" evidence="1">
    <location>
        <begin position="281"/>
        <end position="303"/>
    </location>
</feature>
<dbReference type="EMBL" id="JAJEQN010000016">
    <property type="protein sequence ID" value="MCC2221554.1"/>
    <property type="molecule type" value="Genomic_DNA"/>
</dbReference>
<evidence type="ECO:0000256" key="1">
    <source>
        <dbReference type="SAM" id="Phobius"/>
    </source>
</evidence>
<proteinExistence type="predicted"/>
<keyword evidence="1" id="KW-1133">Transmembrane helix</keyword>
<comment type="caution">
    <text evidence="2">The sequence shown here is derived from an EMBL/GenBank/DDBJ whole genome shotgun (WGS) entry which is preliminary data.</text>
</comment>
<feature type="transmembrane region" description="Helical" evidence="1">
    <location>
        <begin position="123"/>
        <end position="141"/>
    </location>
</feature>
<keyword evidence="1" id="KW-0472">Membrane</keyword>
<feature type="transmembrane region" description="Helical" evidence="1">
    <location>
        <begin position="61"/>
        <end position="80"/>
    </location>
</feature>
<keyword evidence="3" id="KW-1185">Reference proteome</keyword>
<feature type="transmembrane region" description="Helical" evidence="1">
    <location>
        <begin position="198"/>
        <end position="217"/>
    </location>
</feature>
<dbReference type="PROSITE" id="PS51257">
    <property type="entry name" value="PROKAR_LIPOPROTEIN"/>
    <property type="match status" value="1"/>
</dbReference>
<feature type="transmembrane region" description="Helical" evidence="1">
    <location>
        <begin position="37"/>
        <end position="54"/>
    </location>
</feature>
<feature type="transmembrane region" description="Helical" evidence="1">
    <location>
        <begin position="12"/>
        <end position="31"/>
    </location>
</feature>
<sequence length="425" mass="48585">MRIKLQALTEHIHGFLLILGITAFLSCLIFPSHYLFYFFHSFLLLIPFAVTAYGQEKIKHFVSYFIIGIACAILLFFIGSNFWEKLYFLILSVAIMLIRIPSRLQKTDDYEIVDENVIESGGLFDSPSAGFLGYFVLLFFIALLLKRNDLQTILYWITFAWLTDFLVYTNLKSLNRYLYSRRNIANLPGKQIISTNRALMIAFSILALVVMLVVPLLPLDHIVYSIGIAIRDFLRWIFSHFSSEEQTVIETAAESLATSGQSAMFGDVKPTPAWLKMLYDILFAAILFVVSAGALVGIGYTILMLVHRFYKPSAVTGDIQEFINEETESTFLQDSEKKERDSLFSMLFNPNTTIRKKFKKQIQQGSHLNKKAGNFIPVSLTPLELEQYAKLPDDERTHLLHALYEKARYSKEGCTKEDVASFKKS</sequence>
<evidence type="ECO:0008006" key="4">
    <source>
        <dbReference type="Google" id="ProtNLM"/>
    </source>
</evidence>